<dbReference type="HOGENOM" id="CLU_715747_0_0_1"/>
<evidence type="ECO:0000313" key="2">
    <source>
        <dbReference type="EMBL" id="EAU80902.2"/>
    </source>
</evidence>
<dbReference type="GeneID" id="6017504"/>
<sequence length="386" mass="44782">MAQPDGRLPQRRFQTNLDLDQMQFMPGGMWLITARQDGTIDYVRLGIEYLPTETFSCNLAIVQVPDSRSGPARNEQQWTLEVWEVKVRRESDNSSAPPHLEASRLSSIWLPLEDTTNRAWVYTCSLYASTVAYAILREGISHFVSILDWKEMNGRSDPVVRYITLELHICTYISLLPDQKLTTLVDCEVGLHAWNHIEPHQTYNLFLTSPTEPVSRVFKLFSLAASFHIPWTSRPYYFDESTRITVSTGREILGLVFPRKDDTCLLKHVFAKTFRREPENRGRWACSYDTVVHRRAETLYVRLQWPEDLHNFKVVQPSSIDSDDGDDDTDESQDTDSEVEEWEWESQDQDEGDVDYAHLYYDEVSGKTLVSYLPDTRSSRLLHFPQ</sequence>
<dbReference type="AlphaFoldDB" id="A8PEU8"/>
<evidence type="ECO:0000256" key="1">
    <source>
        <dbReference type="SAM" id="MobiDB-lite"/>
    </source>
</evidence>
<dbReference type="OrthoDB" id="10686654at2759"/>
<feature type="region of interest" description="Disordered" evidence="1">
    <location>
        <begin position="316"/>
        <end position="351"/>
    </location>
</feature>
<dbReference type="EMBL" id="AACS02000008">
    <property type="protein sequence ID" value="EAU80902.2"/>
    <property type="molecule type" value="Genomic_DNA"/>
</dbReference>
<protein>
    <submittedName>
        <fullName evidence="2">Uncharacterized protein</fullName>
    </submittedName>
</protein>
<dbReference type="KEGG" id="cci:CC1G_03078"/>
<dbReference type="VEuPathDB" id="FungiDB:CC1G_03078"/>
<evidence type="ECO:0000313" key="3">
    <source>
        <dbReference type="Proteomes" id="UP000001861"/>
    </source>
</evidence>
<proteinExistence type="predicted"/>
<dbReference type="InParanoid" id="A8PEU8"/>
<accession>A8PEU8</accession>
<name>A8PEU8_COPC7</name>
<keyword evidence="3" id="KW-1185">Reference proteome</keyword>
<dbReference type="Proteomes" id="UP000001861">
    <property type="component" value="Unassembled WGS sequence"/>
</dbReference>
<dbReference type="RefSeq" id="XP_001840849.2">
    <property type="nucleotide sequence ID" value="XM_001840797.2"/>
</dbReference>
<feature type="compositionally biased region" description="Acidic residues" evidence="1">
    <location>
        <begin position="321"/>
        <end position="351"/>
    </location>
</feature>
<comment type="caution">
    <text evidence="2">The sequence shown here is derived from an EMBL/GenBank/DDBJ whole genome shotgun (WGS) entry which is preliminary data.</text>
</comment>
<reference evidence="2 3" key="1">
    <citation type="journal article" date="2010" name="Proc. Natl. Acad. Sci. U.S.A.">
        <title>Insights into evolution of multicellular fungi from the assembled chromosomes of the mushroom Coprinopsis cinerea (Coprinus cinereus).</title>
        <authorList>
            <person name="Stajich J.E."/>
            <person name="Wilke S.K."/>
            <person name="Ahren D."/>
            <person name="Au C.H."/>
            <person name="Birren B.W."/>
            <person name="Borodovsky M."/>
            <person name="Burns C."/>
            <person name="Canback B."/>
            <person name="Casselton L.A."/>
            <person name="Cheng C.K."/>
            <person name="Deng J."/>
            <person name="Dietrich F.S."/>
            <person name="Fargo D.C."/>
            <person name="Farman M.L."/>
            <person name="Gathman A.C."/>
            <person name="Goldberg J."/>
            <person name="Guigo R."/>
            <person name="Hoegger P.J."/>
            <person name="Hooker J.B."/>
            <person name="Huggins A."/>
            <person name="James T.Y."/>
            <person name="Kamada T."/>
            <person name="Kilaru S."/>
            <person name="Kodira C."/>
            <person name="Kues U."/>
            <person name="Kupfer D."/>
            <person name="Kwan H.S."/>
            <person name="Lomsadze A."/>
            <person name="Li W."/>
            <person name="Lilly W.W."/>
            <person name="Ma L.J."/>
            <person name="Mackey A.J."/>
            <person name="Manning G."/>
            <person name="Martin F."/>
            <person name="Muraguchi H."/>
            <person name="Natvig D.O."/>
            <person name="Palmerini H."/>
            <person name="Ramesh M.A."/>
            <person name="Rehmeyer C.J."/>
            <person name="Roe B.A."/>
            <person name="Shenoy N."/>
            <person name="Stanke M."/>
            <person name="Ter-Hovhannisyan V."/>
            <person name="Tunlid A."/>
            <person name="Velagapudi R."/>
            <person name="Vision T.J."/>
            <person name="Zeng Q."/>
            <person name="Zolan M.E."/>
            <person name="Pukkila P.J."/>
        </authorList>
    </citation>
    <scope>NUCLEOTIDE SEQUENCE [LARGE SCALE GENOMIC DNA]</scope>
    <source>
        <strain evidence="3">Okayama-7 / 130 / ATCC MYA-4618 / FGSC 9003</strain>
    </source>
</reference>
<gene>
    <name evidence="2" type="ORF">CC1G_03078</name>
</gene>
<organism evidence="2 3">
    <name type="scientific">Coprinopsis cinerea (strain Okayama-7 / 130 / ATCC MYA-4618 / FGSC 9003)</name>
    <name type="common">Inky cap fungus</name>
    <name type="synonym">Hormographiella aspergillata</name>
    <dbReference type="NCBI Taxonomy" id="240176"/>
    <lineage>
        <taxon>Eukaryota</taxon>
        <taxon>Fungi</taxon>
        <taxon>Dikarya</taxon>
        <taxon>Basidiomycota</taxon>
        <taxon>Agaricomycotina</taxon>
        <taxon>Agaricomycetes</taxon>
        <taxon>Agaricomycetidae</taxon>
        <taxon>Agaricales</taxon>
        <taxon>Agaricineae</taxon>
        <taxon>Psathyrellaceae</taxon>
        <taxon>Coprinopsis</taxon>
    </lineage>
</organism>